<comment type="caution">
    <text evidence="8">The sequence shown here is derived from an EMBL/GenBank/DDBJ whole genome shotgun (WGS) entry which is preliminary data.</text>
</comment>
<dbReference type="InterPro" id="IPR036188">
    <property type="entry name" value="FAD/NAD-bd_sf"/>
</dbReference>
<feature type="domain" description="Amine oxidase" evidence="7">
    <location>
        <begin position="156"/>
        <end position="598"/>
    </location>
</feature>
<feature type="binding site" evidence="5">
    <location>
        <position position="379"/>
    </location>
    <ligand>
        <name>FAD</name>
        <dbReference type="ChEBI" id="CHEBI:57692"/>
    </ligand>
</feature>
<dbReference type="InterPro" id="IPR050703">
    <property type="entry name" value="Flavin_MAO"/>
</dbReference>
<protein>
    <recommendedName>
        <fullName evidence="6">Amine oxidase</fullName>
        <ecNumber evidence="6">1.4.3.-</ecNumber>
    </recommendedName>
</protein>
<feature type="binding site" evidence="5">
    <location>
        <position position="574"/>
    </location>
    <ligand>
        <name>FAD</name>
        <dbReference type="ChEBI" id="CHEBI:57692"/>
    </ligand>
</feature>
<dbReference type="Gene3D" id="3.50.50.60">
    <property type="entry name" value="FAD/NAD(P)-binding domain"/>
    <property type="match status" value="1"/>
</dbReference>
<evidence type="ECO:0000256" key="3">
    <source>
        <dbReference type="ARBA" id="ARBA00023002"/>
    </source>
</evidence>
<keyword evidence="3 6" id="KW-0560">Oxidoreductase</keyword>
<comment type="catalytic activity">
    <reaction evidence="4">
        <text>a secondary aliphatic amine + O2 + H2O = a primary amine + an aldehyde + H2O2</text>
        <dbReference type="Rhea" id="RHEA:26414"/>
        <dbReference type="ChEBI" id="CHEBI:15377"/>
        <dbReference type="ChEBI" id="CHEBI:15379"/>
        <dbReference type="ChEBI" id="CHEBI:16240"/>
        <dbReference type="ChEBI" id="CHEBI:17478"/>
        <dbReference type="ChEBI" id="CHEBI:58855"/>
        <dbReference type="ChEBI" id="CHEBI:65296"/>
        <dbReference type="EC" id="1.4.3.4"/>
    </reaction>
</comment>
<keyword evidence="6" id="KW-0274">FAD</keyword>
<reference evidence="8" key="1">
    <citation type="submission" date="2023-06" db="EMBL/GenBank/DDBJ databases">
        <authorList>
            <person name="Noh H."/>
        </authorList>
    </citation>
    <scope>NUCLEOTIDE SEQUENCE</scope>
    <source>
        <strain evidence="8">DUCC20226</strain>
    </source>
</reference>
<proteinExistence type="inferred from homology"/>
<dbReference type="GO" id="GO:0097621">
    <property type="term" value="F:monoamine oxidase activity"/>
    <property type="evidence" value="ECO:0007669"/>
    <property type="project" value="UniProtKB-EC"/>
</dbReference>
<dbReference type="PANTHER" id="PTHR43563">
    <property type="entry name" value="AMINE OXIDASE"/>
    <property type="match status" value="1"/>
</dbReference>
<evidence type="ECO:0000256" key="2">
    <source>
        <dbReference type="ARBA" id="ARBA00005995"/>
    </source>
</evidence>
<dbReference type="InterPro" id="IPR001613">
    <property type="entry name" value="Flavin_amine_oxidase"/>
</dbReference>
<name>A0AAD9VYL8_PHOAM</name>
<keyword evidence="6" id="KW-0285">Flavoprotein</keyword>
<dbReference type="InterPro" id="IPR006175">
    <property type="entry name" value="YjgF/YER057c/UK114"/>
</dbReference>
<sequence length="609" mass="65950">MTKHVEILDLFHTSKVYHSPATITSPNTRLVHVSGQIGATKSGHVPADYESQLHLAIFNLRKIMIAAGASMKDLAKATLYVVNYDPKTRKHARQMQRFYGKHRPAMTLVPLTQLAHPSWLVEIDAVIAIPDRAPSIPLSISQPTQSADVIIVGAGLAGLAAARKLTEAGLSCVVVEARDRVGGRTYSLPIPDGRPGVIEAGAAWINDVNQTRMISLVREFGLETTEQNTTGNCAFQDTDGSVSSFAYGEVPNFDAASVENVIMIRDGTEVASQAVDCWEPRSTELDSMTFEAYLRSRGATEKAMWTATVWTRAMLGVDPRDLSTLFFLNYCKSGGGLLNMRSDRKGGGQHLRIRQGTQTVSKKLASILPPQSIRLNAQVKQVVQDGPHGVVVTTGDGSAFSGRKLISTVPSPVLKTIEWQPPLHPAKLAWSEAAGYGFYCKAMMVFKSPFWIAKGFCGLAQSFTGPAAVIRDSSSPQDNVAVLTCFMAGPLAQEWSLLPNKARIEKLLHQLEQLFNVQDLGNSEFVDMVLYEWLGDEFSGYGCPCASLPPGVLDSLGPNALREPTGNLHFAGTETSGEWKGYMEGAVLSGERAAKEVIKGLSFGGLSRL</sequence>
<comment type="similarity">
    <text evidence="2 6">Belongs to the flavin monoamine oxidase family.</text>
</comment>
<dbReference type="InterPro" id="IPR002937">
    <property type="entry name" value="Amino_oxidase"/>
</dbReference>
<dbReference type="InterPro" id="IPR035959">
    <property type="entry name" value="RutC-like_sf"/>
</dbReference>
<gene>
    <name evidence="8" type="ORF">N8I77_011410</name>
</gene>
<dbReference type="Gene3D" id="3.30.1330.40">
    <property type="entry name" value="RutC-like"/>
    <property type="match status" value="1"/>
</dbReference>
<dbReference type="PANTHER" id="PTHR43563:SF14">
    <property type="entry name" value="AMINE OXIDASE"/>
    <property type="match status" value="1"/>
</dbReference>
<dbReference type="Pfam" id="PF01593">
    <property type="entry name" value="Amino_oxidase"/>
    <property type="match status" value="1"/>
</dbReference>
<dbReference type="Pfam" id="PF01042">
    <property type="entry name" value="Ribonuc_L-PSP"/>
    <property type="match status" value="1"/>
</dbReference>
<evidence type="ECO:0000259" key="7">
    <source>
        <dbReference type="Pfam" id="PF01593"/>
    </source>
</evidence>
<dbReference type="SUPFAM" id="SSF55298">
    <property type="entry name" value="YjgF-like"/>
    <property type="match status" value="1"/>
</dbReference>
<dbReference type="AlphaFoldDB" id="A0AAD9VYL8"/>
<evidence type="ECO:0000256" key="1">
    <source>
        <dbReference type="ARBA" id="ARBA00001974"/>
    </source>
</evidence>
<accession>A0AAD9VYL8</accession>
<comment type="cofactor">
    <cofactor evidence="1 6">
        <name>FAD</name>
        <dbReference type="ChEBI" id="CHEBI:57692"/>
    </cofactor>
</comment>
<dbReference type="Proteomes" id="UP001265746">
    <property type="component" value="Unassembled WGS sequence"/>
</dbReference>
<dbReference type="EC" id="1.4.3.-" evidence="6"/>
<evidence type="ECO:0000256" key="4">
    <source>
        <dbReference type="ARBA" id="ARBA00048448"/>
    </source>
</evidence>
<feature type="binding site" evidence="5">
    <location>
        <position position="486"/>
    </location>
    <ligand>
        <name>substrate</name>
    </ligand>
</feature>
<evidence type="ECO:0000313" key="8">
    <source>
        <dbReference type="EMBL" id="KAK2599676.1"/>
    </source>
</evidence>
<dbReference type="Gene3D" id="3.90.660.10">
    <property type="match status" value="1"/>
</dbReference>
<organism evidence="8 9">
    <name type="scientific">Phomopsis amygdali</name>
    <name type="common">Fusicoccum amygdali</name>
    <dbReference type="NCBI Taxonomy" id="1214568"/>
    <lineage>
        <taxon>Eukaryota</taxon>
        <taxon>Fungi</taxon>
        <taxon>Dikarya</taxon>
        <taxon>Ascomycota</taxon>
        <taxon>Pezizomycotina</taxon>
        <taxon>Sordariomycetes</taxon>
        <taxon>Sordariomycetidae</taxon>
        <taxon>Diaporthales</taxon>
        <taxon>Diaporthaceae</taxon>
        <taxon>Diaporthe</taxon>
    </lineage>
</organism>
<keyword evidence="9" id="KW-1185">Reference proteome</keyword>
<dbReference type="SUPFAM" id="SSF54373">
    <property type="entry name" value="FAD-linked reductases, C-terminal domain"/>
    <property type="match status" value="1"/>
</dbReference>
<dbReference type="EMBL" id="JAUJFL010000007">
    <property type="protein sequence ID" value="KAK2599676.1"/>
    <property type="molecule type" value="Genomic_DNA"/>
</dbReference>
<feature type="binding site" evidence="5">
    <location>
        <begin position="176"/>
        <end position="177"/>
    </location>
    <ligand>
        <name>FAD</name>
        <dbReference type="ChEBI" id="CHEBI:57692"/>
    </ligand>
</feature>
<evidence type="ECO:0000256" key="6">
    <source>
        <dbReference type="RuleBase" id="RU362067"/>
    </source>
</evidence>
<evidence type="ECO:0000256" key="5">
    <source>
        <dbReference type="PIRSR" id="PIRSR601613-1"/>
    </source>
</evidence>
<dbReference type="Gene3D" id="1.10.405.10">
    <property type="entry name" value="Guanine Nucleotide Dissociation Inhibitor, domain 1"/>
    <property type="match status" value="1"/>
</dbReference>
<dbReference type="PRINTS" id="PR00757">
    <property type="entry name" value="AMINEOXDASEF"/>
</dbReference>
<dbReference type="SUPFAM" id="SSF51905">
    <property type="entry name" value="FAD/NAD(P)-binding domain"/>
    <property type="match status" value="1"/>
</dbReference>
<evidence type="ECO:0000313" key="9">
    <source>
        <dbReference type="Proteomes" id="UP001265746"/>
    </source>
</evidence>
<dbReference type="CDD" id="cd00448">
    <property type="entry name" value="YjgF_YER057c_UK114_family"/>
    <property type="match status" value="1"/>
</dbReference>